<proteinExistence type="predicted"/>
<organism evidence="3 4">
    <name type="scientific">Clostridium perfringens (strain 13 / Type A)</name>
    <dbReference type="NCBI Taxonomy" id="195102"/>
    <lineage>
        <taxon>Bacteria</taxon>
        <taxon>Bacillati</taxon>
        <taxon>Bacillota</taxon>
        <taxon>Clostridia</taxon>
        <taxon>Eubacteriales</taxon>
        <taxon>Clostridiaceae</taxon>
        <taxon>Clostridium</taxon>
    </lineage>
</organism>
<reference evidence="3 4" key="1">
    <citation type="journal article" date="2002" name="Proc. Natl. Acad. Sci. U.S.A.">
        <title>Complete genome sequence of Clostridium perfringens, an anaerobic flesh-eater.</title>
        <authorList>
            <person name="Shimizu T."/>
            <person name="Ohtani K."/>
            <person name="Hirakawa H."/>
            <person name="Ohshima K."/>
            <person name="Yamashita A."/>
            <person name="Shiba T."/>
            <person name="Ogasawara N."/>
            <person name="Hattori M."/>
            <person name="Kuhara S."/>
            <person name="Hayashi H."/>
        </authorList>
    </citation>
    <scope>NUCLEOTIDE SEQUENCE [LARGE SCALE GENOMIC DNA]</scope>
    <source>
        <strain evidence="4">13 / Type A</strain>
    </source>
</reference>
<dbReference type="Proteomes" id="UP000000818">
    <property type="component" value="Chromosome"/>
</dbReference>
<dbReference type="InterPro" id="IPR050194">
    <property type="entry name" value="Glycosyltransferase_grp1"/>
</dbReference>
<dbReference type="InterPro" id="IPR028098">
    <property type="entry name" value="Glyco_trans_4-like_N"/>
</dbReference>
<dbReference type="RefSeq" id="WP_011009857.1">
    <property type="nucleotide sequence ID" value="NC_003366.1"/>
</dbReference>
<dbReference type="STRING" id="195102.gene:10489756"/>
<dbReference type="GO" id="GO:0016757">
    <property type="term" value="F:glycosyltransferase activity"/>
    <property type="evidence" value="ECO:0007669"/>
    <property type="project" value="InterPro"/>
</dbReference>
<sequence>MKILIVNTWYYPNLMGGAEHSVKLLAEGLVKSGNEVAIFCIDNRESGIKKQIINGVTVYRCDAGKYNLYKAYETNTNMIYKVFQKNIEIYNPTIKKQYFKVCEDFKPHIIHTNCLSGISLNVWKYNKLMGIQTVHTIRDYWLLSPRSVIEDEKKINIIYKIYLKFFQKYCKKQSMLVKYVTAPSKFTLNTLLNNGFFENAKRKLCISNSIEVDLDKLIKIIDEKKRKNSKNIKFIYAGWLSKEKGIQNLIEAFKKIDKKNIELIICGDGRLKKYVQDSSEIDTRIKYLGKLNPEELKQQYIDADVLIIPSIWEEPFGRVVIEGNSYGLPVIASNRGGIPEIINIMKSGIEFDALNIEELSKDIELMSDRERYKLYLDNILNNIEYFDIKKQIENYMKLYLEGINSITVK</sequence>
<keyword evidence="3" id="KW-0808">Transferase</keyword>
<evidence type="ECO:0000259" key="2">
    <source>
        <dbReference type="Pfam" id="PF13439"/>
    </source>
</evidence>
<dbReference type="Pfam" id="PF00534">
    <property type="entry name" value="Glycos_transf_1"/>
    <property type="match status" value="1"/>
</dbReference>
<feature type="domain" description="Glycosyl transferase family 1" evidence="1">
    <location>
        <begin position="220"/>
        <end position="370"/>
    </location>
</feature>
<name>Q8XN38_CLOPE</name>
<dbReference type="PANTHER" id="PTHR45947:SF3">
    <property type="entry name" value="SULFOQUINOVOSYL TRANSFERASE SQD2"/>
    <property type="match status" value="1"/>
</dbReference>
<dbReference type="CAZy" id="GT4">
    <property type="family name" value="Glycosyltransferase Family 4"/>
</dbReference>
<gene>
    <name evidence="3" type="ordered locus">CPE0500</name>
</gene>
<dbReference type="AlphaFoldDB" id="Q8XN38"/>
<dbReference type="Pfam" id="PF13439">
    <property type="entry name" value="Glyco_transf_4"/>
    <property type="match status" value="1"/>
</dbReference>
<dbReference type="SUPFAM" id="SSF53756">
    <property type="entry name" value="UDP-Glycosyltransferase/glycogen phosphorylase"/>
    <property type="match status" value="1"/>
</dbReference>
<dbReference type="EMBL" id="BA000016">
    <property type="protein sequence ID" value="BAB80206.1"/>
    <property type="molecule type" value="Genomic_DNA"/>
</dbReference>
<protein>
    <submittedName>
        <fullName evidence="3">Probable hexosyltransferase</fullName>
    </submittedName>
</protein>
<accession>Q8XN38</accession>
<dbReference type="HOGENOM" id="CLU_009583_35_2_9"/>
<dbReference type="PANTHER" id="PTHR45947">
    <property type="entry name" value="SULFOQUINOVOSYL TRANSFERASE SQD2"/>
    <property type="match status" value="1"/>
</dbReference>
<feature type="domain" description="Glycosyltransferase subfamily 4-like N-terminal" evidence="2">
    <location>
        <begin position="15"/>
        <end position="195"/>
    </location>
</feature>
<evidence type="ECO:0000313" key="4">
    <source>
        <dbReference type="Proteomes" id="UP000000818"/>
    </source>
</evidence>
<dbReference type="KEGG" id="cpe:CPE0500"/>
<evidence type="ECO:0000313" key="3">
    <source>
        <dbReference type="EMBL" id="BAB80206.1"/>
    </source>
</evidence>
<dbReference type="CDD" id="cd03823">
    <property type="entry name" value="GT4_ExpE7-like"/>
    <property type="match status" value="1"/>
</dbReference>
<dbReference type="InterPro" id="IPR001296">
    <property type="entry name" value="Glyco_trans_1"/>
</dbReference>
<dbReference type="Gene3D" id="3.40.50.2000">
    <property type="entry name" value="Glycogen Phosphorylase B"/>
    <property type="match status" value="2"/>
</dbReference>
<evidence type="ECO:0000259" key="1">
    <source>
        <dbReference type="Pfam" id="PF00534"/>
    </source>
</evidence>